<dbReference type="SUPFAM" id="SSF53474">
    <property type="entry name" value="alpha/beta-Hydrolases"/>
    <property type="match status" value="1"/>
</dbReference>
<dbReference type="AlphaFoldDB" id="A0A199VYB0"/>
<accession>A0A199VYB0</accession>
<dbReference type="EMBL" id="LSRQ01000564">
    <property type="protein sequence ID" value="OAY81968.1"/>
    <property type="molecule type" value="Genomic_DNA"/>
</dbReference>
<sequence length="309" mass="33993">MDPDSEIRVDFPPYLRIYKSGRLERLIGTDTVPAGLDSATGVNSKDIVIDAATGVSVRLYLPDLTADKTEQEKKKMPVLVYYHGGGFLLQSAASPTYHSYLNSLVAKARVLAVSVDYRLAPEHPLPAGYDDSWDALKWPWLAEHSDMGRIFLAGDSAGANIVHNTAVTAALRGLGAGSGAQIEGIILIHAYFWGKEPLRGKMEKMWEYVFAGTSTTEGTDDPRINPVAAGNAARLRELPCKKAMVCVAEHDFFSERAKAYYEAVKKSGWGGRAELLETEGEEHVFFLKDPRSEKALAMMDRMIKFFGSD</sequence>
<dbReference type="Gene3D" id="3.40.50.1820">
    <property type="entry name" value="alpha/beta hydrolase"/>
    <property type="match status" value="1"/>
</dbReference>
<protein>
    <submittedName>
        <fullName evidence="3">Tuliposide A-converting enzyme 2, chloroplastic</fullName>
    </submittedName>
</protein>
<evidence type="ECO:0000313" key="3">
    <source>
        <dbReference type="EMBL" id="OAY81968.1"/>
    </source>
</evidence>
<dbReference type="InterPro" id="IPR029058">
    <property type="entry name" value="AB_hydrolase_fold"/>
</dbReference>
<dbReference type="InterPro" id="IPR013094">
    <property type="entry name" value="AB_hydrolase_3"/>
</dbReference>
<feature type="domain" description="Alpha/beta hydrolase fold-3" evidence="2">
    <location>
        <begin position="79"/>
        <end position="286"/>
    </location>
</feature>
<evidence type="ECO:0000259" key="2">
    <source>
        <dbReference type="Pfam" id="PF07859"/>
    </source>
</evidence>
<comment type="caution">
    <text evidence="3">The sequence shown here is derived from an EMBL/GenBank/DDBJ whole genome shotgun (WGS) entry which is preliminary data.</text>
</comment>
<reference evidence="3 4" key="1">
    <citation type="journal article" date="2016" name="DNA Res.">
        <title>The draft genome of MD-2 pineapple using hybrid error correction of long reads.</title>
        <authorList>
            <person name="Redwan R.M."/>
            <person name="Saidin A."/>
            <person name="Kumar S.V."/>
        </authorList>
    </citation>
    <scope>NUCLEOTIDE SEQUENCE [LARGE SCALE GENOMIC DNA]</scope>
    <source>
        <strain evidence="4">cv. MD2</strain>
        <tissue evidence="3">Leaf</tissue>
    </source>
</reference>
<feature type="active site" evidence="1">
    <location>
        <position position="156"/>
    </location>
</feature>
<dbReference type="GO" id="GO:0016787">
    <property type="term" value="F:hydrolase activity"/>
    <property type="evidence" value="ECO:0007669"/>
    <property type="project" value="InterPro"/>
</dbReference>
<dbReference type="Pfam" id="PF07859">
    <property type="entry name" value="Abhydrolase_3"/>
    <property type="match status" value="1"/>
</dbReference>
<proteinExistence type="predicted"/>
<dbReference type="PANTHER" id="PTHR23024:SF577">
    <property type="entry name" value="CARBOXYLESTERASE 2-RELATED"/>
    <property type="match status" value="1"/>
</dbReference>
<dbReference type="InterPro" id="IPR050466">
    <property type="entry name" value="Carboxylest/Gibb_receptor"/>
</dbReference>
<dbReference type="PROSITE" id="PS01174">
    <property type="entry name" value="LIPASE_GDXG_SER"/>
    <property type="match status" value="1"/>
</dbReference>
<organism evidence="3 4">
    <name type="scientific">Ananas comosus</name>
    <name type="common">Pineapple</name>
    <name type="synonym">Ananas ananas</name>
    <dbReference type="NCBI Taxonomy" id="4615"/>
    <lineage>
        <taxon>Eukaryota</taxon>
        <taxon>Viridiplantae</taxon>
        <taxon>Streptophyta</taxon>
        <taxon>Embryophyta</taxon>
        <taxon>Tracheophyta</taxon>
        <taxon>Spermatophyta</taxon>
        <taxon>Magnoliopsida</taxon>
        <taxon>Liliopsida</taxon>
        <taxon>Poales</taxon>
        <taxon>Bromeliaceae</taxon>
        <taxon>Bromelioideae</taxon>
        <taxon>Ananas</taxon>
    </lineage>
</organism>
<dbReference type="STRING" id="4615.A0A199VYB0"/>
<name>A0A199VYB0_ANACO</name>
<dbReference type="Proteomes" id="UP000092600">
    <property type="component" value="Unassembled WGS sequence"/>
</dbReference>
<dbReference type="PANTHER" id="PTHR23024">
    <property type="entry name" value="ARYLACETAMIDE DEACETYLASE"/>
    <property type="match status" value="1"/>
</dbReference>
<gene>
    <name evidence="3" type="ORF">ACMD2_13414</name>
</gene>
<dbReference type="InterPro" id="IPR033140">
    <property type="entry name" value="Lipase_GDXG_put_SER_AS"/>
</dbReference>
<evidence type="ECO:0000313" key="4">
    <source>
        <dbReference type="Proteomes" id="UP000092600"/>
    </source>
</evidence>
<evidence type="ECO:0000256" key="1">
    <source>
        <dbReference type="PROSITE-ProRule" id="PRU10038"/>
    </source>
</evidence>